<dbReference type="SUPFAM" id="SSF56112">
    <property type="entry name" value="Protein kinase-like (PK-like)"/>
    <property type="match status" value="1"/>
</dbReference>
<evidence type="ECO:0000256" key="6">
    <source>
        <dbReference type="ARBA" id="ARBA00022840"/>
    </source>
</evidence>
<keyword evidence="11" id="KW-1185">Reference proteome</keyword>
<dbReference type="GeneID" id="55992650"/>
<evidence type="ECO:0000313" key="10">
    <source>
        <dbReference type="EMBL" id="QKX58032.1"/>
    </source>
</evidence>
<keyword evidence="6" id="KW-0067">ATP-binding</keyword>
<dbReference type="RefSeq" id="XP_035344210.1">
    <property type="nucleotide sequence ID" value="XM_035488317.1"/>
</dbReference>
<evidence type="ECO:0000256" key="3">
    <source>
        <dbReference type="ARBA" id="ARBA00022679"/>
    </source>
</evidence>
<evidence type="ECO:0000256" key="8">
    <source>
        <dbReference type="ARBA" id="ARBA00048679"/>
    </source>
</evidence>
<dbReference type="AlphaFoldDB" id="A0A7H8QVF4"/>
<keyword evidence="3" id="KW-0808">Transferase</keyword>
<keyword evidence="2" id="KW-0723">Serine/threonine-protein kinase</keyword>
<dbReference type="GO" id="GO:0005524">
    <property type="term" value="F:ATP binding"/>
    <property type="evidence" value="ECO:0007669"/>
    <property type="project" value="UniProtKB-KW"/>
</dbReference>
<accession>A0A7H8QVF4</accession>
<dbReference type="PROSITE" id="PS50011">
    <property type="entry name" value="PROTEIN_KINASE_DOM"/>
    <property type="match status" value="1"/>
</dbReference>
<name>A0A7H8QVF4_TALRU</name>
<dbReference type="InterPro" id="IPR051334">
    <property type="entry name" value="SRPK"/>
</dbReference>
<dbReference type="KEGG" id="trg:TRUGW13939_05152"/>
<evidence type="ECO:0000256" key="4">
    <source>
        <dbReference type="ARBA" id="ARBA00022741"/>
    </source>
</evidence>
<dbReference type="EC" id="2.7.11.1" evidence="1"/>
<comment type="catalytic activity">
    <reaction evidence="8">
        <text>L-seryl-[protein] + ATP = O-phospho-L-seryl-[protein] + ADP + H(+)</text>
        <dbReference type="Rhea" id="RHEA:17989"/>
        <dbReference type="Rhea" id="RHEA-COMP:9863"/>
        <dbReference type="Rhea" id="RHEA-COMP:11604"/>
        <dbReference type="ChEBI" id="CHEBI:15378"/>
        <dbReference type="ChEBI" id="CHEBI:29999"/>
        <dbReference type="ChEBI" id="CHEBI:30616"/>
        <dbReference type="ChEBI" id="CHEBI:83421"/>
        <dbReference type="ChEBI" id="CHEBI:456216"/>
        <dbReference type="EC" id="2.7.11.1"/>
    </reaction>
</comment>
<dbReference type="PANTHER" id="PTHR47634">
    <property type="entry name" value="PROTEIN KINASE DOMAIN-CONTAINING PROTEIN-RELATED"/>
    <property type="match status" value="1"/>
</dbReference>
<dbReference type="Pfam" id="PF00069">
    <property type="entry name" value="Pkinase"/>
    <property type="match status" value="2"/>
</dbReference>
<keyword evidence="4" id="KW-0547">Nucleotide-binding</keyword>
<evidence type="ECO:0000313" key="11">
    <source>
        <dbReference type="Proteomes" id="UP000509510"/>
    </source>
</evidence>
<dbReference type="GO" id="GO:0000245">
    <property type="term" value="P:spliceosomal complex assembly"/>
    <property type="evidence" value="ECO:0007669"/>
    <property type="project" value="TreeGrafter"/>
</dbReference>
<dbReference type="OrthoDB" id="5979581at2759"/>
<evidence type="ECO:0000256" key="1">
    <source>
        <dbReference type="ARBA" id="ARBA00012513"/>
    </source>
</evidence>
<dbReference type="GO" id="GO:0004674">
    <property type="term" value="F:protein serine/threonine kinase activity"/>
    <property type="evidence" value="ECO:0007669"/>
    <property type="project" value="UniProtKB-KW"/>
</dbReference>
<gene>
    <name evidence="10" type="ORF">TRUGW13939_05152</name>
</gene>
<organism evidence="10 11">
    <name type="scientific">Talaromyces rugulosus</name>
    <name type="common">Penicillium rugulosum</name>
    <dbReference type="NCBI Taxonomy" id="121627"/>
    <lineage>
        <taxon>Eukaryota</taxon>
        <taxon>Fungi</taxon>
        <taxon>Dikarya</taxon>
        <taxon>Ascomycota</taxon>
        <taxon>Pezizomycotina</taxon>
        <taxon>Eurotiomycetes</taxon>
        <taxon>Eurotiomycetidae</taxon>
        <taxon>Eurotiales</taxon>
        <taxon>Trichocomaceae</taxon>
        <taxon>Talaromyces</taxon>
        <taxon>Talaromyces sect. Islandici</taxon>
    </lineage>
</organism>
<proteinExistence type="predicted"/>
<dbReference type="PANTHER" id="PTHR47634:SF9">
    <property type="entry name" value="PROTEIN KINASE DOMAIN-CONTAINING PROTEIN-RELATED"/>
    <property type="match status" value="1"/>
</dbReference>
<protein>
    <recommendedName>
        <fullName evidence="1">non-specific serine/threonine protein kinase</fullName>
        <ecNumber evidence="1">2.7.11.1</ecNumber>
    </recommendedName>
</protein>
<feature type="domain" description="Protein kinase" evidence="9">
    <location>
        <begin position="38"/>
        <end position="402"/>
    </location>
</feature>
<evidence type="ECO:0000259" key="9">
    <source>
        <dbReference type="PROSITE" id="PS50011"/>
    </source>
</evidence>
<dbReference type="EMBL" id="CP055900">
    <property type="protein sequence ID" value="QKX58032.1"/>
    <property type="molecule type" value="Genomic_DNA"/>
</dbReference>
<dbReference type="InterPro" id="IPR011009">
    <property type="entry name" value="Kinase-like_dom_sf"/>
</dbReference>
<dbReference type="Proteomes" id="UP000509510">
    <property type="component" value="Chromosome III"/>
</dbReference>
<reference evidence="11" key="1">
    <citation type="submission" date="2020-06" db="EMBL/GenBank/DDBJ databases">
        <title>A chromosome-scale genome assembly of Talaromyces rugulosus W13939.</title>
        <authorList>
            <person name="Wang B."/>
            <person name="Guo L."/>
            <person name="Ye K."/>
            <person name="Wang L."/>
        </authorList>
    </citation>
    <scope>NUCLEOTIDE SEQUENCE [LARGE SCALE GENOMIC DNA]</scope>
    <source>
        <strain evidence="11">W13939</strain>
    </source>
</reference>
<evidence type="ECO:0000256" key="5">
    <source>
        <dbReference type="ARBA" id="ARBA00022777"/>
    </source>
</evidence>
<dbReference type="InterPro" id="IPR000719">
    <property type="entry name" value="Prot_kinase_dom"/>
</dbReference>
<comment type="catalytic activity">
    <reaction evidence="7">
        <text>L-threonyl-[protein] + ATP = O-phospho-L-threonyl-[protein] + ADP + H(+)</text>
        <dbReference type="Rhea" id="RHEA:46608"/>
        <dbReference type="Rhea" id="RHEA-COMP:11060"/>
        <dbReference type="Rhea" id="RHEA-COMP:11605"/>
        <dbReference type="ChEBI" id="CHEBI:15378"/>
        <dbReference type="ChEBI" id="CHEBI:30013"/>
        <dbReference type="ChEBI" id="CHEBI:30616"/>
        <dbReference type="ChEBI" id="CHEBI:61977"/>
        <dbReference type="ChEBI" id="CHEBI:456216"/>
        <dbReference type="EC" id="2.7.11.1"/>
    </reaction>
</comment>
<sequence>MPSPAIYWPEDGIENLEGYSSGGYHPTYINDELSNGRYRIVHKLGYGPYYTVWLSRDQEKNRYVALKIVIADVSERSLESKILQHLQAGDVSHPWREYVSSLLDNFSFNGPNGQHMCLVSEVAGCSIAESKENSPNFMFPLHIARAIAAQVTMGLAYMHSNGIGHGDLHARNILLQPIDFDTLSIKEMYQRFGDPFKVPVSRVDNGHIQPCAPTYAAIPMNLIVSSDQVASCRVKITDFGSAFFLGQEPRTLHTPTALLPPEVFFQEAISSSADIWTLGCTLYDILGERPLFETWAGDPDDVLGEMVSTLGKLPMRWWQKWEKRPEFFLENGTWNPNFNRIQTPGFRSLDQRLWQMGRGETLQTCELEEMEMASLKDLLLAMLAYEPSDRISANDAMNSRFMLSWARPALARLNS</sequence>
<dbReference type="Gene3D" id="3.30.200.20">
    <property type="entry name" value="Phosphorylase Kinase, domain 1"/>
    <property type="match status" value="1"/>
</dbReference>
<keyword evidence="5" id="KW-0418">Kinase</keyword>
<dbReference type="Gene3D" id="1.10.510.10">
    <property type="entry name" value="Transferase(Phosphotransferase) domain 1"/>
    <property type="match status" value="1"/>
</dbReference>
<evidence type="ECO:0000256" key="7">
    <source>
        <dbReference type="ARBA" id="ARBA00047899"/>
    </source>
</evidence>
<evidence type="ECO:0000256" key="2">
    <source>
        <dbReference type="ARBA" id="ARBA00022527"/>
    </source>
</evidence>
<dbReference type="SMART" id="SM00220">
    <property type="entry name" value="S_TKc"/>
    <property type="match status" value="1"/>
</dbReference>
<dbReference type="GO" id="GO:0050684">
    <property type="term" value="P:regulation of mRNA processing"/>
    <property type="evidence" value="ECO:0007669"/>
    <property type="project" value="TreeGrafter"/>
</dbReference>